<reference evidence="2 3" key="1">
    <citation type="journal article" date="2018" name="Cell">
        <title>The Chara Genome: Secondary Complexity and Implications for Plant Terrestrialization.</title>
        <authorList>
            <person name="Nishiyama T."/>
            <person name="Sakayama H."/>
            <person name="Vries J.D."/>
            <person name="Buschmann H."/>
            <person name="Saint-Marcoux D."/>
            <person name="Ullrich K.K."/>
            <person name="Haas F.B."/>
            <person name="Vanderstraeten L."/>
            <person name="Becker D."/>
            <person name="Lang D."/>
            <person name="Vosolsobe S."/>
            <person name="Rombauts S."/>
            <person name="Wilhelmsson P.K.I."/>
            <person name="Janitza P."/>
            <person name="Kern R."/>
            <person name="Heyl A."/>
            <person name="Rumpler F."/>
            <person name="Villalobos L.I.A.C."/>
            <person name="Clay J.M."/>
            <person name="Skokan R."/>
            <person name="Toyoda A."/>
            <person name="Suzuki Y."/>
            <person name="Kagoshima H."/>
            <person name="Schijlen E."/>
            <person name="Tajeshwar N."/>
            <person name="Catarino B."/>
            <person name="Hetherington A.J."/>
            <person name="Saltykova A."/>
            <person name="Bonnot C."/>
            <person name="Breuninger H."/>
            <person name="Symeonidi A."/>
            <person name="Radhakrishnan G.V."/>
            <person name="Van Nieuwerburgh F."/>
            <person name="Deforce D."/>
            <person name="Chang C."/>
            <person name="Karol K.G."/>
            <person name="Hedrich R."/>
            <person name="Ulvskov P."/>
            <person name="Glockner G."/>
            <person name="Delwiche C.F."/>
            <person name="Petrasek J."/>
            <person name="Van de Peer Y."/>
            <person name="Friml J."/>
            <person name="Beilby M."/>
            <person name="Dolan L."/>
            <person name="Kohara Y."/>
            <person name="Sugano S."/>
            <person name="Fujiyama A."/>
            <person name="Delaux P.-M."/>
            <person name="Quint M."/>
            <person name="TheiBen G."/>
            <person name="Hagemann M."/>
            <person name="Harholt J."/>
            <person name="Dunand C."/>
            <person name="Zachgo S."/>
            <person name="Langdale J."/>
            <person name="Maumus F."/>
            <person name="Straeten D.V.D."/>
            <person name="Gould S.B."/>
            <person name="Rensing S.A."/>
        </authorList>
    </citation>
    <scope>NUCLEOTIDE SEQUENCE [LARGE SCALE GENOMIC DNA]</scope>
    <source>
        <strain evidence="2 3">S276</strain>
    </source>
</reference>
<feature type="compositionally biased region" description="Basic and acidic residues" evidence="1">
    <location>
        <begin position="210"/>
        <end position="229"/>
    </location>
</feature>
<feature type="compositionally biased region" description="Polar residues" evidence="1">
    <location>
        <begin position="144"/>
        <end position="156"/>
    </location>
</feature>
<accession>A0A388M805</accession>
<evidence type="ECO:0000313" key="3">
    <source>
        <dbReference type="Proteomes" id="UP000265515"/>
    </source>
</evidence>
<feature type="region of interest" description="Disordered" evidence="1">
    <location>
        <begin position="144"/>
        <end position="229"/>
    </location>
</feature>
<feature type="compositionally biased region" description="Basic residues" evidence="1">
    <location>
        <begin position="333"/>
        <end position="345"/>
    </location>
</feature>
<evidence type="ECO:0000256" key="1">
    <source>
        <dbReference type="SAM" id="MobiDB-lite"/>
    </source>
</evidence>
<organism evidence="2 3">
    <name type="scientific">Chara braunii</name>
    <name type="common">Braun's stonewort</name>
    <dbReference type="NCBI Taxonomy" id="69332"/>
    <lineage>
        <taxon>Eukaryota</taxon>
        <taxon>Viridiplantae</taxon>
        <taxon>Streptophyta</taxon>
        <taxon>Charophyceae</taxon>
        <taxon>Charales</taxon>
        <taxon>Characeae</taxon>
        <taxon>Chara</taxon>
    </lineage>
</organism>
<protein>
    <submittedName>
        <fullName evidence="2">Uncharacterized protein</fullName>
    </submittedName>
</protein>
<feature type="region of interest" description="Disordered" evidence="1">
    <location>
        <begin position="73"/>
        <end position="95"/>
    </location>
</feature>
<keyword evidence="3" id="KW-1185">Reference proteome</keyword>
<proteinExistence type="predicted"/>
<evidence type="ECO:0000313" key="2">
    <source>
        <dbReference type="EMBL" id="GBG90592.1"/>
    </source>
</evidence>
<name>A0A388M805_CHABU</name>
<dbReference type="Gramene" id="GBG90592">
    <property type="protein sequence ID" value="GBG90592"/>
    <property type="gene ID" value="CBR_g50936"/>
</dbReference>
<gene>
    <name evidence="2" type="ORF">CBR_g50936</name>
</gene>
<feature type="compositionally biased region" description="Basic and acidic residues" evidence="1">
    <location>
        <begin position="306"/>
        <end position="332"/>
    </location>
</feature>
<dbReference type="EMBL" id="BFEA01000824">
    <property type="protein sequence ID" value="GBG90592.1"/>
    <property type="molecule type" value="Genomic_DNA"/>
</dbReference>
<dbReference type="Proteomes" id="UP000265515">
    <property type="component" value="Unassembled WGS sequence"/>
</dbReference>
<sequence length="505" mass="58032">MGSDPNCPKYLNQPRERKFLPNMLVEAEDAPGIWFIPDSNYNGWVFDDNLEAPDWVWHYADQDPEVKKPNVFPPADSRWQKRATGKISGNPSKITTDPLIDSRVIKEEKDKEDLLWDLEAVKEQAILHFNKDSTEFRSMLLKMEQTSTHNRTGAQTDNKRTMEKGKTQGIQEGGPKRRKTVDAQEEVVTLPTDKEGEEGRTNSGGTGSEKTSESGKGEGDNKVSESEGDSHRFLQWLRDYVEKVKREWEQAFDIRAACLKHAERSQRNGKKGMGEVGKSTNQFDVLRKVKAEELSEYTAFRYAEKKRAREQGVKDRDITAPESKDDFQDLRPKKWKSGQNQKKKNSNMTQPDFEEESARTQLEKEAVMVIAQTTKLNKLNEEYSTKFTTIAHIARDQAPLVVETAKSSRLTLMNICPSIAARYVEKIEEWQIATDVSFQIPCFEEGQNVATTLREKISTEYPLGVYDTMPSNPQIRRMHFLNQNTREQLHSTQSMVDIHLRHFHL</sequence>
<dbReference type="AlphaFoldDB" id="A0A388M805"/>
<comment type="caution">
    <text evidence="2">The sequence shown here is derived from an EMBL/GenBank/DDBJ whole genome shotgun (WGS) entry which is preliminary data.</text>
</comment>
<feature type="compositionally biased region" description="Basic and acidic residues" evidence="1">
    <location>
        <begin position="157"/>
        <end position="166"/>
    </location>
</feature>
<feature type="region of interest" description="Disordered" evidence="1">
    <location>
        <begin position="306"/>
        <end position="359"/>
    </location>
</feature>